<dbReference type="Proteomes" id="UP000381378">
    <property type="component" value="Unassembled WGS sequence"/>
</dbReference>
<name>A0A5E7V998_PSEFL</name>
<protein>
    <submittedName>
        <fullName evidence="1">Uncharacterized protein</fullName>
    </submittedName>
</protein>
<dbReference type="RefSeq" id="WP_150787546.1">
    <property type="nucleotide sequence ID" value="NZ_CABVJF010000023.1"/>
</dbReference>
<dbReference type="AlphaFoldDB" id="A0A5E7V998"/>
<evidence type="ECO:0000313" key="1">
    <source>
        <dbReference type="EMBL" id="VVQ20592.1"/>
    </source>
</evidence>
<accession>A0A5E7V998</accession>
<proteinExistence type="predicted"/>
<dbReference type="EMBL" id="CABVJF010000023">
    <property type="protein sequence ID" value="VVQ20592.1"/>
    <property type="molecule type" value="Genomic_DNA"/>
</dbReference>
<evidence type="ECO:0000313" key="2">
    <source>
        <dbReference type="Proteomes" id="UP000381378"/>
    </source>
</evidence>
<organism evidence="1 2">
    <name type="scientific">Pseudomonas fluorescens</name>
    <dbReference type="NCBI Taxonomy" id="294"/>
    <lineage>
        <taxon>Bacteria</taxon>
        <taxon>Pseudomonadati</taxon>
        <taxon>Pseudomonadota</taxon>
        <taxon>Gammaproteobacteria</taxon>
        <taxon>Pseudomonadales</taxon>
        <taxon>Pseudomonadaceae</taxon>
        <taxon>Pseudomonas</taxon>
    </lineage>
</organism>
<sequence length="73" mass="7839">MQTPNLPLGKSMTPSIDLPDENLLAVPALALGALNATGFQPARMPLQKSGNGVTYWRRLAKLWHETSSSPAIP</sequence>
<reference evidence="1 2" key="1">
    <citation type="submission" date="2019-09" db="EMBL/GenBank/DDBJ databases">
        <authorList>
            <person name="Chandra G."/>
            <person name="Truman W A."/>
        </authorList>
    </citation>
    <scope>NUCLEOTIDE SEQUENCE [LARGE SCALE GENOMIC DNA]</scope>
    <source>
        <strain evidence="1">PS928</strain>
    </source>
</reference>
<gene>
    <name evidence="1" type="ORF">PS928_05025</name>
</gene>